<dbReference type="RefSeq" id="WP_101535456.1">
    <property type="nucleotide sequence ID" value="NZ_PKUQ01000052.1"/>
</dbReference>
<sequence>MARKGIFDQSDISEQASGPVADKQDRPLAGMARTGKRSTAIGALSKSLGTISQRADKASELEEKLRAGHAVVELDPALIDGSFVSDRLGTSVEEDQTLQAQIREHGQQVPILVRPNPEILGRYQVAYGHRRLAAVKALGIPVNAVVRELSNEELVVSQGQENNARTDLSYIERSYFAFRLENQGFSRDIIMSAIGVDKAALSRMIALVDKLPSKLIEAIGPAASFGRTRWAALADLVEDKNARALAFQVLEEDGFQSKLSDDRFETVLLRLQPKTRTVQNDRWQTVGGEKAVKISDKKTKLSLVFDKKIDQGFGTFLVERLPELINTFEAEKGNRS</sequence>
<evidence type="ECO:0000256" key="1">
    <source>
        <dbReference type="ARBA" id="ARBA00006295"/>
    </source>
</evidence>
<evidence type="ECO:0000256" key="2">
    <source>
        <dbReference type="SAM" id="MobiDB-lite"/>
    </source>
</evidence>
<dbReference type="PANTHER" id="PTHR33375:SF1">
    <property type="entry name" value="CHROMOSOME-PARTITIONING PROTEIN PARB-RELATED"/>
    <property type="match status" value="1"/>
</dbReference>
<evidence type="ECO:0000313" key="5">
    <source>
        <dbReference type="Proteomes" id="UP000234881"/>
    </source>
</evidence>
<accession>A0A2N5XLD4</accession>
<comment type="similarity">
    <text evidence="1">Belongs to the ParB family.</text>
</comment>
<evidence type="ECO:0000313" key="4">
    <source>
        <dbReference type="EMBL" id="PLW75304.1"/>
    </source>
</evidence>
<dbReference type="OrthoDB" id="7908920at2"/>
<dbReference type="NCBIfam" id="TIGR03454">
    <property type="entry name" value="partition_RepB"/>
    <property type="match status" value="1"/>
</dbReference>
<dbReference type="SUPFAM" id="SSF110849">
    <property type="entry name" value="ParB/Sulfiredoxin"/>
    <property type="match status" value="1"/>
</dbReference>
<dbReference type="Gene3D" id="1.10.10.2830">
    <property type="match status" value="1"/>
</dbReference>
<dbReference type="SMART" id="SM00470">
    <property type="entry name" value="ParB"/>
    <property type="match status" value="1"/>
</dbReference>
<dbReference type="InterPro" id="IPR003115">
    <property type="entry name" value="ParB_N"/>
</dbReference>
<dbReference type="AlphaFoldDB" id="A0A2N5XLD4"/>
<dbReference type="PANTHER" id="PTHR33375">
    <property type="entry name" value="CHROMOSOME-PARTITIONING PROTEIN PARB-RELATED"/>
    <property type="match status" value="1"/>
</dbReference>
<dbReference type="InterPro" id="IPR050336">
    <property type="entry name" value="Chromosome_partition/occlusion"/>
</dbReference>
<dbReference type="Proteomes" id="UP000234881">
    <property type="component" value="Unassembled WGS sequence"/>
</dbReference>
<dbReference type="InterPro" id="IPR017819">
    <property type="entry name" value="Plasmid_partition_RepB"/>
</dbReference>
<comment type="caution">
    <text evidence="4">The sequence shown here is derived from an EMBL/GenBank/DDBJ whole genome shotgun (WGS) entry which is preliminary data.</text>
</comment>
<dbReference type="GO" id="GO:0005694">
    <property type="term" value="C:chromosome"/>
    <property type="evidence" value="ECO:0007669"/>
    <property type="project" value="TreeGrafter"/>
</dbReference>
<dbReference type="InterPro" id="IPR004437">
    <property type="entry name" value="ParB/RepB/Spo0J"/>
</dbReference>
<dbReference type="GO" id="GO:0003677">
    <property type="term" value="F:DNA binding"/>
    <property type="evidence" value="ECO:0007669"/>
    <property type="project" value="InterPro"/>
</dbReference>
<dbReference type="Pfam" id="PF02195">
    <property type="entry name" value="ParB_N"/>
    <property type="match status" value="1"/>
</dbReference>
<reference evidence="4 5" key="1">
    <citation type="submission" date="2018-01" db="EMBL/GenBank/DDBJ databases">
        <title>The draft genome sequence of Cohaesibacter sp. H1304.</title>
        <authorList>
            <person name="Wang N.-N."/>
            <person name="Du Z.-J."/>
        </authorList>
    </citation>
    <scope>NUCLEOTIDE SEQUENCE [LARGE SCALE GENOMIC DNA]</scope>
    <source>
        <strain evidence="4 5">H1304</strain>
    </source>
</reference>
<dbReference type="GO" id="GO:0007059">
    <property type="term" value="P:chromosome segregation"/>
    <property type="evidence" value="ECO:0007669"/>
    <property type="project" value="TreeGrafter"/>
</dbReference>
<feature type="domain" description="ParB-like N-terminal" evidence="3">
    <location>
        <begin position="72"/>
        <end position="163"/>
    </location>
</feature>
<name>A0A2N5XLD4_9HYPH</name>
<keyword evidence="5" id="KW-1185">Reference proteome</keyword>
<dbReference type="Gene3D" id="3.90.1530.30">
    <property type="match status" value="1"/>
</dbReference>
<dbReference type="InterPro" id="IPR011111">
    <property type="entry name" value="Plasmid_RepB"/>
</dbReference>
<evidence type="ECO:0000259" key="3">
    <source>
        <dbReference type="SMART" id="SM00470"/>
    </source>
</evidence>
<dbReference type="CDD" id="cd16405">
    <property type="entry name" value="RepB_like_N"/>
    <property type="match status" value="1"/>
</dbReference>
<organism evidence="4 5">
    <name type="scientific">Cohaesibacter celericrescens</name>
    <dbReference type="NCBI Taxonomy" id="2067669"/>
    <lineage>
        <taxon>Bacteria</taxon>
        <taxon>Pseudomonadati</taxon>
        <taxon>Pseudomonadota</taxon>
        <taxon>Alphaproteobacteria</taxon>
        <taxon>Hyphomicrobiales</taxon>
        <taxon>Cohaesibacteraceae</taxon>
    </lineage>
</organism>
<gene>
    <name evidence="4" type="primary">repB</name>
    <name evidence="4" type="ORF">C0081_19720</name>
</gene>
<dbReference type="InterPro" id="IPR037972">
    <property type="entry name" value="RepB_N"/>
</dbReference>
<dbReference type="NCBIfam" id="TIGR00180">
    <property type="entry name" value="parB_part"/>
    <property type="match status" value="1"/>
</dbReference>
<dbReference type="InterPro" id="IPR036086">
    <property type="entry name" value="ParB/Sulfiredoxin_sf"/>
</dbReference>
<feature type="region of interest" description="Disordered" evidence="2">
    <location>
        <begin position="1"/>
        <end position="36"/>
    </location>
</feature>
<dbReference type="Pfam" id="PF07506">
    <property type="entry name" value="RepB"/>
    <property type="match status" value="1"/>
</dbReference>
<dbReference type="EMBL" id="PKUQ01000052">
    <property type="protein sequence ID" value="PLW75304.1"/>
    <property type="molecule type" value="Genomic_DNA"/>
</dbReference>
<proteinExistence type="inferred from homology"/>
<protein>
    <submittedName>
        <fullName evidence="4">Plasmid partitioning protein RepB</fullName>
    </submittedName>
</protein>
<dbReference type="SUPFAM" id="SSF109709">
    <property type="entry name" value="KorB DNA-binding domain-like"/>
    <property type="match status" value="1"/>
</dbReference>